<evidence type="ECO:0000256" key="1">
    <source>
        <dbReference type="SAM" id="SignalP"/>
    </source>
</evidence>
<sequence length="217" mass="23688">MNRTWFLRLPLIIFSSITACSSSESNLPYPAWRLGFLAPPNMEAWTEEATVEDVSGHVFHGYESGTLAMGYNSDSASWPQSIGWGAGRYVTGAGLPARIHVRWQSLVEPQTYGVTLEVPEFARQQMLLQAPALMGVAGLAHDPEYYNAVAIGLAPGGIVRVWITGPGLEAIPMMCIRAQVEPKGPDQGRYGGRYVTLTARSKPFLQNNVIPYGSWGC</sequence>
<evidence type="ECO:0000313" key="3">
    <source>
        <dbReference type="Proteomes" id="UP000651010"/>
    </source>
</evidence>
<dbReference type="InterPro" id="IPR021326">
    <property type="entry name" value="DUF2931"/>
</dbReference>
<keyword evidence="1" id="KW-0732">Signal</keyword>
<organism evidence="2 3">
    <name type="scientific">Dyella acidiphila</name>
    <dbReference type="NCBI Taxonomy" id="2775866"/>
    <lineage>
        <taxon>Bacteria</taxon>
        <taxon>Pseudomonadati</taxon>
        <taxon>Pseudomonadota</taxon>
        <taxon>Gammaproteobacteria</taxon>
        <taxon>Lysobacterales</taxon>
        <taxon>Rhodanobacteraceae</taxon>
        <taxon>Dyella</taxon>
    </lineage>
</organism>
<evidence type="ECO:0000313" key="2">
    <source>
        <dbReference type="EMBL" id="MBE1162244.1"/>
    </source>
</evidence>
<dbReference type="RefSeq" id="WP_192557078.1">
    <property type="nucleotide sequence ID" value="NZ_JACZZA010000012.1"/>
</dbReference>
<accession>A0ABR9GDW1</accession>
<dbReference type="EMBL" id="JACZZA010000012">
    <property type="protein sequence ID" value="MBE1162244.1"/>
    <property type="molecule type" value="Genomic_DNA"/>
</dbReference>
<keyword evidence="3" id="KW-1185">Reference proteome</keyword>
<dbReference type="PROSITE" id="PS51257">
    <property type="entry name" value="PROKAR_LIPOPROTEIN"/>
    <property type="match status" value="1"/>
</dbReference>
<gene>
    <name evidence="2" type="ORF">IGX34_17805</name>
</gene>
<reference evidence="2 3" key="1">
    <citation type="submission" date="2020-09" db="EMBL/GenBank/DDBJ databases">
        <title>Dyella sp. 7MK23 isolated from forest soil.</title>
        <authorList>
            <person name="Fu J."/>
        </authorList>
    </citation>
    <scope>NUCLEOTIDE SEQUENCE [LARGE SCALE GENOMIC DNA]</scope>
    <source>
        <strain evidence="2 3">7MK23</strain>
    </source>
</reference>
<dbReference type="Proteomes" id="UP000651010">
    <property type="component" value="Unassembled WGS sequence"/>
</dbReference>
<dbReference type="Pfam" id="PF11153">
    <property type="entry name" value="DUF2931"/>
    <property type="match status" value="1"/>
</dbReference>
<feature type="signal peptide" evidence="1">
    <location>
        <begin position="1"/>
        <end position="21"/>
    </location>
</feature>
<feature type="chain" id="PRO_5047013652" evidence="1">
    <location>
        <begin position="22"/>
        <end position="217"/>
    </location>
</feature>
<proteinExistence type="predicted"/>
<protein>
    <submittedName>
        <fullName evidence="2">DUF2931 family protein</fullName>
    </submittedName>
</protein>
<comment type="caution">
    <text evidence="2">The sequence shown here is derived from an EMBL/GenBank/DDBJ whole genome shotgun (WGS) entry which is preliminary data.</text>
</comment>
<name>A0ABR9GDW1_9GAMM</name>